<reference evidence="10 11" key="1">
    <citation type="submission" date="2018-08" db="EMBL/GenBank/DDBJ databases">
        <title>Wenzhouxiangella salilacus sp. nov., a novel bacterium isolated from a saline lake in Xinjiang Province, China.</title>
        <authorList>
            <person name="Han S."/>
        </authorList>
    </citation>
    <scope>NUCLEOTIDE SEQUENCE [LARGE SCALE GENOMIC DNA]</scope>
    <source>
        <strain evidence="10 11">XDB06</strain>
    </source>
</reference>
<protein>
    <recommendedName>
        <fullName evidence="8">Putative beta-barrel assembly-enhancing protease</fullName>
        <ecNumber evidence="8">3.4.-.-</ecNumber>
    </recommendedName>
</protein>
<gene>
    <name evidence="10" type="ORF">DZC52_09625</name>
</gene>
<dbReference type="OrthoDB" id="9810445at2"/>
<keyword evidence="7 8" id="KW-0482">Metalloprotease</keyword>
<keyword evidence="5 8" id="KW-0378">Hydrolase</keyword>
<dbReference type="EC" id="3.4.-.-" evidence="8"/>
<dbReference type="PANTHER" id="PTHR22726">
    <property type="entry name" value="METALLOENDOPEPTIDASE OMA1"/>
    <property type="match status" value="1"/>
</dbReference>
<comment type="cofactor">
    <cofactor evidence="8">
        <name>Zn(2+)</name>
        <dbReference type="ChEBI" id="CHEBI:29105"/>
    </cofactor>
    <text evidence="8">Binds 1 zinc ion per subunit.</text>
</comment>
<keyword evidence="2 8" id="KW-0479">Metal-binding</keyword>
<accession>A0A3E1K7T6</accession>
<sequence length="498" mass="55771" precursor="true">MTHLIPKTLLVAFIVAVATTAGADDSVRLPDLGGTSTRILSPQEAESFPHEFEQYMRSHELLVEDPLIRDYFSDMGFRLVSYSDKSDDPFHFFVLRDPSINAFAAPAGVIALNSGLILAAHDESEVAGVVAHEIAHVTQDHLARGLENQQEVSLPTMLAALGLAIAAGAAGAEGDAAQAILMGGMSLAQQFQINHTRQSEAEADRIGIALLARGGYDAHGMTRFFERLNQITRVMGEGPPELLRTHPLTINRIAEARTRAEQLEGSVTRDGTDFHYVQARLRAMLTDSADAEAWFRARIEQASKRPEAAMRYGLAMTLLSDRRLDDARGQVEWLLDRDPDRQLYQLLEAELLVAEGRVAESLDILESLYLQYPGNRLVTTQYTRTLMHERDAERAERAAEILRSYLRDYPDDVNMTELYARAADRAGDEIRAAEALAESYYMRGGIQEAIVQLERINEREDLDYYQRSRVTARLNQLRAERLRLSSRELERQPLGFSD</sequence>
<comment type="function">
    <text evidence="8">Functions as both a chaperone and a metalloprotease. Maintains the integrity of the outer membrane by promoting either the assembly or the elimination of outer membrane proteins, depending on their folding state.</text>
</comment>
<dbReference type="GO" id="GO:0004222">
    <property type="term" value="F:metalloendopeptidase activity"/>
    <property type="evidence" value="ECO:0007669"/>
    <property type="project" value="InterPro"/>
</dbReference>
<dbReference type="InterPro" id="IPR051156">
    <property type="entry name" value="Mito/Outer_Membr_Metalloprot"/>
</dbReference>
<dbReference type="GO" id="GO:0008270">
    <property type="term" value="F:zinc ion binding"/>
    <property type="evidence" value="ECO:0007669"/>
    <property type="project" value="UniProtKB-UniRule"/>
</dbReference>
<dbReference type="AlphaFoldDB" id="A0A3E1K7T6"/>
<dbReference type="SUPFAM" id="SSF48452">
    <property type="entry name" value="TPR-like"/>
    <property type="match status" value="1"/>
</dbReference>
<keyword evidence="11" id="KW-1185">Reference proteome</keyword>
<keyword evidence="6 8" id="KW-0862">Zinc</keyword>
<feature type="binding site" evidence="8">
    <location>
        <position position="132"/>
    </location>
    <ligand>
        <name>Zn(2+)</name>
        <dbReference type="ChEBI" id="CHEBI:29105"/>
        <note>catalytic</note>
    </ligand>
</feature>
<keyword evidence="3 8" id="KW-0732">Signal</keyword>
<dbReference type="HAMAP" id="MF_00997">
    <property type="entry name" value="Protease_BepA"/>
    <property type="match status" value="1"/>
</dbReference>
<evidence type="ECO:0000256" key="8">
    <source>
        <dbReference type="HAMAP-Rule" id="MF_00997"/>
    </source>
</evidence>
<dbReference type="Proteomes" id="UP000260351">
    <property type="component" value="Unassembled WGS sequence"/>
</dbReference>
<evidence type="ECO:0000256" key="6">
    <source>
        <dbReference type="ARBA" id="ARBA00022833"/>
    </source>
</evidence>
<evidence type="ECO:0000256" key="1">
    <source>
        <dbReference type="ARBA" id="ARBA00022670"/>
    </source>
</evidence>
<dbReference type="GO" id="GO:0051603">
    <property type="term" value="P:proteolysis involved in protein catabolic process"/>
    <property type="evidence" value="ECO:0007669"/>
    <property type="project" value="TreeGrafter"/>
</dbReference>
<feature type="chain" id="PRO_5017840044" description="Putative beta-barrel assembly-enhancing protease" evidence="8">
    <location>
        <begin position="24"/>
        <end position="498"/>
    </location>
</feature>
<comment type="similarity">
    <text evidence="8">Belongs to the peptidase M48 family. BepA subfamily.</text>
</comment>
<dbReference type="Pfam" id="PF01435">
    <property type="entry name" value="Peptidase_M48"/>
    <property type="match status" value="1"/>
</dbReference>
<dbReference type="InterPro" id="IPR030873">
    <property type="entry name" value="Protease_BepA"/>
</dbReference>
<evidence type="ECO:0000256" key="4">
    <source>
        <dbReference type="ARBA" id="ARBA00022764"/>
    </source>
</evidence>
<evidence type="ECO:0000313" key="11">
    <source>
        <dbReference type="Proteomes" id="UP000260351"/>
    </source>
</evidence>
<dbReference type="EMBL" id="QUZK01000038">
    <property type="protein sequence ID" value="RFF30065.1"/>
    <property type="molecule type" value="Genomic_DNA"/>
</dbReference>
<dbReference type="InterPro" id="IPR001915">
    <property type="entry name" value="Peptidase_M48"/>
</dbReference>
<keyword evidence="4 8" id="KW-0574">Periplasm</keyword>
<comment type="subcellular location">
    <subcellularLocation>
        <location evidence="8">Periplasm</location>
    </subcellularLocation>
</comment>
<proteinExistence type="inferred from homology"/>
<feature type="binding site" evidence="8">
    <location>
        <position position="200"/>
    </location>
    <ligand>
        <name>Zn(2+)</name>
        <dbReference type="ChEBI" id="CHEBI:29105"/>
        <note>catalytic</note>
    </ligand>
</feature>
<evidence type="ECO:0000256" key="2">
    <source>
        <dbReference type="ARBA" id="ARBA00022723"/>
    </source>
</evidence>
<dbReference type="Gene3D" id="1.25.40.10">
    <property type="entry name" value="Tetratricopeptide repeat domain"/>
    <property type="match status" value="1"/>
</dbReference>
<feature type="binding site" evidence="8">
    <location>
        <position position="136"/>
    </location>
    <ligand>
        <name>Zn(2+)</name>
        <dbReference type="ChEBI" id="CHEBI:29105"/>
        <note>catalytic</note>
    </ligand>
</feature>
<dbReference type="PANTHER" id="PTHR22726:SF1">
    <property type="entry name" value="METALLOENDOPEPTIDASE OMA1, MITOCHONDRIAL"/>
    <property type="match status" value="1"/>
</dbReference>
<dbReference type="InterPro" id="IPR011990">
    <property type="entry name" value="TPR-like_helical_dom_sf"/>
</dbReference>
<dbReference type="Gene3D" id="3.30.2010.10">
    <property type="entry name" value="Metalloproteases ('zincins'), catalytic domain"/>
    <property type="match status" value="1"/>
</dbReference>
<organism evidence="10 11">
    <name type="scientific">Wenzhouxiangella sediminis</name>
    <dbReference type="NCBI Taxonomy" id="1792836"/>
    <lineage>
        <taxon>Bacteria</taxon>
        <taxon>Pseudomonadati</taxon>
        <taxon>Pseudomonadota</taxon>
        <taxon>Gammaproteobacteria</taxon>
        <taxon>Chromatiales</taxon>
        <taxon>Wenzhouxiangellaceae</taxon>
        <taxon>Wenzhouxiangella</taxon>
    </lineage>
</organism>
<name>A0A3E1K7T6_9GAMM</name>
<evidence type="ECO:0000259" key="9">
    <source>
        <dbReference type="Pfam" id="PF01435"/>
    </source>
</evidence>
<dbReference type="GO" id="GO:0016020">
    <property type="term" value="C:membrane"/>
    <property type="evidence" value="ECO:0007669"/>
    <property type="project" value="InterPro"/>
</dbReference>
<feature type="active site" evidence="8">
    <location>
        <position position="133"/>
    </location>
</feature>
<keyword evidence="1 8" id="KW-0645">Protease</keyword>
<evidence type="ECO:0000256" key="7">
    <source>
        <dbReference type="ARBA" id="ARBA00023049"/>
    </source>
</evidence>
<dbReference type="RefSeq" id="WP_116650934.1">
    <property type="nucleotide sequence ID" value="NZ_QUZK01000038.1"/>
</dbReference>
<comment type="caution">
    <text evidence="10">The sequence shown here is derived from an EMBL/GenBank/DDBJ whole genome shotgun (WGS) entry which is preliminary data.</text>
</comment>
<evidence type="ECO:0000256" key="3">
    <source>
        <dbReference type="ARBA" id="ARBA00022729"/>
    </source>
</evidence>
<dbReference type="Pfam" id="PF13432">
    <property type="entry name" value="TPR_16"/>
    <property type="match status" value="1"/>
</dbReference>
<feature type="domain" description="Peptidase M48" evidence="9">
    <location>
        <begin position="78"/>
        <end position="259"/>
    </location>
</feature>
<feature type="signal peptide" evidence="8">
    <location>
        <begin position="1"/>
        <end position="23"/>
    </location>
</feature>
<feature type="active site" description="Proton donor" evidence="8">
    <location>
        <position position="204"/>
    </location>
</feature>
<evidence type="ECO:0000313" key="10">
    <source>
        <dbReference type="EMBL" id="RFF30065.1"/>
    </source>
</evidence>
<dbReference type="GO" id="GO:0042597">
    <property type="term" value="C:periplasmic space"/>
    <property type="evidence" value="ECO:0007669"/>
    <property type="project" value="UniProtKB-SubCell"/>
</dbReference>
<evidence type="ECO:0000256" key="5">
    <source>
        <dbReference type="ARBA" id="ARBA00022801"/>
    </source>
</evidence>